<sequence length="175" mass="19140">MVRILSLLASLPVVITLSTCGEDSEISYAGSQEPLAPKLVEGPPPLSPQVYDFAVAGTQLFFLEGRKGIESRFHPALQGVSDNKWSFLEGVASDGANLREITYSDHAYGEHDGMRFVVIELKVPYEGGHNLVKMVVPQDEPCCRLVGIDVKSYEILPPTSHSGMTRSGQNRRLPN</sequence>
<accession>A0A918KIJ7</accession>
<protein>
    <submittedName>
        <fullName evidence="1">Uncharacterized protein</fullName>
    </submittedName>
</protein>
<dbReference type="RefSeq" id="WP_233349868.1">
    <property type="nucleotide sequence ID" value="NZ_BMYV01000001.1"/>
</dbReference>
<organism evidence="1 2">
    <name type="scientific">Litorimonas cladophorae</name>
    <dbReference type="NCBI Taxonomy" id="1220491"/>
    <lineage>
        <taxon>Bacteria</taxon>
        <taxon>Pseudomonadati</taxon>
        <taxon>Pseudomonadota</taxon>
        <taxon>Alphaproteobacteria</taxon>
        <taxon>Maricaulales</taxon>
        <taxon>Robiginitomaculaceae</taxon>
    </lineage>
</organism>
<proteinExistence type="predicted"/>
<keyword evidence="2" id="KW-1185">Reference proteome</keyword>
<evidence type="ECO:0000313" key="1">
    <source>
        <dbReference type="EMBL" id="GGX64037.1"/>
    </source>
</evidence>
<evidence type="ECO:0000313" key="2">
    <source>
        <dbReference type="Proteomes" id="UP000600865"/>
    </source>
</evidence>
<name>A0A918KIJ7_9PROT</name>
<dbReference type="EMBL" id="BMYV01000001">
    <property type="protein sequence ID" value="GGX64037.1"/>
    <property type="molecule type" value="Genomic_DNA"/>
</dbReference>
<comment type="caution">
    <text evidence="1">The sequence shown here is derived from an EMBL/GenBank/DDBJ whole genome shotgun (WGS) entry which is preliminary data.</text>
</comment>
<dbReference type="AlphaFoldDB" id="A0A918KIJ7"/>
<gene>
    <name evidence="1" type="ORF">GCM10011309_12610</name>
</gene>
<reference evidence="1 2" key="1">
    <citation type="journal article" date="2014" name="Int. J. Syst. Evol. Microbiol.">
        <title>Complete genome sequence of Corynebacterium casei LMG S-19264T (=DSM 44701T), isolated from a smear-ripened cheese.</title>
        <authorList>
            <consortium name="US DOE Joint Genome Institute (JGI-PGF)"/>
            <person name="Walter F."/>
            <person name="Albersmeier A."/>
            <person name="Kalinowski J."/>
            <person name="Ruckert C."/>
        </authorList>
    </citation>
    <scope>NUCLEOTIDE SEQUENCE [LARGE SCALE GENOMIC DNA]</scope>
    <source>
        <strain evidence="1 2">KCTC 23968</strain>
    </source>
</reference>
<dbReference type="Proteomes" id="UP000600865">
    <property type="component" value="Unassembled WGS sequence"/>
</dbReference>